<sequence length="294" mass="32813">MTISNPDIKNNYFGYIPNKGANIFFLAVWALLTLGQVILAIPTREIFFGVSMTIGCALELVGYIGRVLGHDDPYVLKNYMMNSIGTVISPVFFMAGIYNCFGSIIEIFGRQYSPLKPINYRRIFICFDVVSFLVQSSGGGIAASSNQSSAKMGFNIMLGGLILQVITMTVFMVMVAHYFYKVHVNRNNLEPKFVGIRNTGFFKAVMWSMCAAILLIYIRSIYRVAEMADGWGSSIMYNETLFLVLDGAMCVIAIVLLTVFYPGFSFKRKRDFINDDTTSLGEEQIALNSIKNSS</sequence>
<gene>
    <name evidence="1" type="ORF">Amon02_000290500</name>
</gene>
<accession>A0ACB5SZJ4</accession>
<dbReference type="Proteomes" id="UP001165064">
    <property type="component" value="Unassembled WGS sequence"/>
</dbReference>
<protein>
    <submittedName>
        <fullName evidence="1">Unnamed protein product</fullName>
    </submittedName>
</protein>
<organism evidence="1 2">
    <name type="scientific">Ambrosiozyma monospora</name>
    <name type="common">Yeast</name>
    <name type="synonym">Endomycopsis monosporus</name>
    <dbReference type="NCBI Taxonomy" id="43982"/>
    <lineage>
        <taxon>Eukaryota</taxon>
        <taxon>Fungi</taxon>
        <taxon>Dikarya</taxon>
        <taxon>Ascomycota</taxon>
        <taxon>Saccharomycotina</taxon>
        <taxon>Pichiomycetes</taxon>
        <taxon>Pichiales</taxon>
        <taxon>Pichiaceae</taxon>
        <taxon>Ambrosiozyma</taxon>
    </lineage>
</organism>
<evidence type="ECO:0000313" key="2">
    <source>
        <dbReference type="Proteomes" id="UP001165064"/>
    </source>
</evidence>
<dbReference type="EMBL" id="BSXS01001754">
    <property type="protein sequence ID" value="GME77143.1"/>
    <property type="molecule type" value="Genomic_DNA"/>
</dbReference>
<proteinExistence type="predicted"/>
<name>A0ACB5SZJ4_AMBMO</name>
<comment type="caution">
    <text evidence="1">The sequence shown here is derived from an EMBL/GenBank/DDBJ whole genome shotgun (WGS) entry which is preliminary data.</text>
</comment>
<keyword evidence="2" id="KW-1185">Reference proteome</keyword>
<evidence type="ECO:0000313" key="1">
    <source>
        <dbReference type="EMBL" id="GME77143.1"/>
    </source>
</evidence>
<reference evidence="1" key="1">
    <citation type="submission" date="2023-04" db="EMBL/GenBank/DDBJ databases">
        <title>Ambrosiozyma monospora NBRC 10751.</title>
        <authorList>
            <person name="Ichikawa N."/>
            <person name="Sato H."/>
            <person name="Tonouchi N."/>
        </authorList>
    </citation>
    <scope>NUCLEOTIDE SEQUENCE</scope>
    <source>
        <strain evidence="1">NBRC 10751</strain>
    </source>
</reference>